<dbReference type="PANTHER" id="PTHR12873:SF0">
    <property type="entry name" value="TWINKLE MTDNA HELICASE"/>
    <property type="match status" value="1"/>
</dbReference>
<gene>
    <name evidence="2" type="ORF">SAMN04487974_12021</name>
</gene>
<keyword evidence="3" id="KW-1185">Reference proteome</keyword>
<dbReference type="InterPro" id="IPR007694">
    <property type="entry name" value="DNA_helicase_DnaB-like_C"/>
</dbReference>
<dbReference type="InterPro" id="IPR027032">
    <property type="entry name" value="Twinkle-like"/>
</dbReference>
<dbReference type="Gene3D" id="3.40.50.300">
    <property type="entry name" value="P-loop containing nucleotide triphosphate hydrolases"/>
    <property type="match status" value="1"/>
</dbReference>
<dbReference type="InterPro" id="IPR034154">
    <property type="entry name" value="TOPRIM_DnaG/twinkle"/>
</dbReference>
<proteinExistence type="predicted"/>
<dbReference type="InterPro" id="IPR027417">
    <property type="entry name" value="P-loop_NTPase"/>
</dbReference>
<name>A0A1G7ZJ73_9HYPH</name>
<evidence type="ECO:0000313" key="3">
    <source>
        <dbReference type="Proteomes" id="UP000199495"/>
    </source>
</evidence>
<dbReference type="STRING" id="440168.SAMN04487974_12021"/>
<dbReference type="GO" id="GO:0003697">
    <property type="term" value="F:single-stranded DNA binding"/>
    <property type="evidence" value="ECO:0007669"/>
    <property type="project" value="InterPro"/>
</dbReference>
<dbReference type="Gene3D" id="3.40.1360.10">
    <property type="match status" value="1"/>
</dbReference>
<evidence type="ECO:0000259" key="1">
    <source>
        <dbReference type="PROSITE" id="PS51199"/>
    </source>
</evidence>
<dbReference type="RefSeq" id="WP_090598922.1">
    <property type="nucleotide sequence ID" value="NZ_FNCS01000020.1"/>
</dbReference>
<dbReference type="Pfam" id="PF13481">
    <property type="entry name" value="AAA_25"/>
    <property type="match status" value="1"/>
</dbReference>
<dbReference type="AlphaFoldDB" id="A0A1G7ZJ73"/>
<dbReference type="GO" id="GO:0043139">
    <property type="term" value="F:5'-3' DNA helicase activity"/>
    <property type="evidence" value="ECO:0007669"/>
    <property type="project" value="InterPro"/>
</dbReference>
<dbReference type="SUPFAM" id="SSF56731">
    <property type="entry name" value="DNA primase core"/>
    <property type="match status" value="1"/>
</dbReference>
<dbReference type="Pfam" id="PF13155">
    <property type="entry name" value="Toprim_2"/>
    <property type="match status" value="1"/>
</dbReference>
<dbReference type="SUPFAM" id="SSF52540">
    <property type="entry name" value="P-loop containing nucleoside triphosphate hydrolases"/>
    <property type="match status" value="1"/>
</dbReference>
<feature type="domain" description="SF4 helicase" evidence="1">
    <location>
        <begin position="328"/>
        <end position="589"/>
    </location>
</feature>
<dbReference type="EMBL" id="FNCS01000020">
    <property type="protein sequence ID" value="SDH08150.1"/>
    <property type="molecule type" value="Genomic_DNA"/>
</dbReference>
<dbReference type="PROSITE" id="PS51199">
    <property type="entry name" value="SF4_HELICASE"/>
    <property type="match status" value="1"/>
</dbReference>
<protein>
    <submittedName>
        <fullName evidence="2">Twinkle protein</fullName>
    </submittedName>
</protein>
<accession>A0A1G7ZJ73</accession>
<evidence type="ECO:0000313" key="2">
    <source>
        <dbReference type="EMBL" id="SDH08150.1"/>
    </source>
</evidence>
<dbReference type="Proteomes" id="UP000199495">
    <property type="component" value="Unassembled WGS sequence"/>
</dbReference>
<dbReference type="PANTHER" id="PTHR12873">
    <property type="entry name" value="T7-LIKE MITOCHONDRIAL DNA HELICASE"/>
    <property type="match status" value="1"/>
</dbReference>
<dbReference type="GO" id="GO:0006260">
    <property type="term" value="P:DNA replication"/>
    <property type="evidence" value="ECO:0007669"/>
    <property type="project" value="InterPro"/>
</dbReference>
<reference evidence="2 3" key="1">
    <citation type="submission" date="2016-10" db="EMBL/GenBank/DDBJ databases">
        <authorList>
            <person name="de Groot N.N."/>
        </authorList>
    </citation>
    <scope>NUCLEOTIDE SEQUENCE [LARGE SCALE GENOMIC DNA]</scope>
    <source>
        <strain evidence="2 3">CGMCC 1.10267</strain>
    </source>
</reference>
<dbReference type="GO" id="GO:0005524">
    <property type="term" value="F:ATP binding"/>
    <property type="evidence" value="ECO:0007669"/>
    <property type="project" value="InterPro"/>
</dbReference>
<dbReference type="SUPFAM" id="SSF57783">
    <property type="entry name" value="Zinc beta-ribbon"/>
    <property type="match status" value="1"/>
</dbReference>
<organism evidence="2 3">
    <name type="scientific">Pelagibacterium luteolum</name>
    <dbReference type="NCBI Taxonomy" id="440168"/>
    <lineage>
        <taxon>Bacteria</taxon>
        <taxon>Pseudomonadati</taxon>
        <taxon>Pseudomonadota</taxon>
        <taxon>Alphaproteobacteria</taxon>
        <taxon>Hyphomicrobiales</taxon>
        <taxon>Devosiaceae</taxon>
        <taxon>Pelagibacterium</taxon>
    </lineage>
</organism>
<sequence length="600" mass="66420">MSDITAVSRALSDRAAAVAEMLLPNGKRVGREWRVGSLGGEKGESFGVCLTGDKVGVWSDFQSGEGGKDLIDLWAAVKSLTLSEALQEARNYVGMTRPVAYREPRQEYTRPPKPKCTTASGRVLDYLREDRNIPAEVIERYKIAAQGNAIVFPFLLPDGVLALAKVRDAVDGAKPKPTAPNCEPVLFGWQAIPPDARDVIITEGEIDALSWAAYGFAAMSVPFGGGGGNKQQWIENEFDRLDRFERIYLSTDMDKPGDEAADEIAKRLGRHRCLRVRLPRKDANSCRVDGFTQEQMAQILADAENLDPEGLRKASDYYDELADVFQPVEGSRPGYSTPFSKLEGKVYFRPGDLTVWTGASGAGKSQVLSHCIVHWVDQGSRVCLSSLEMRPVQTLRRMVRQVGAVENPTNEFVSEALHWLDRGLLLYEKIGKAGVDSLLEVFDYARARYGCDQFVIDSLMRLGIASDDYNGQETAVFKLVDWCVANSVHIHLVAHARKGESGGGPPATDDIKGGMEIGGNAANIISIWRNRKHEDAIQAAKTDEERDELNEKPGTILNIPKQRNGDFEGKIGLWFDQATYRYHSSFDRGLWPRQYISNGD</sequence>
<dbReference type="OrthoDB" id="9763644at2"/>
<dbReference type="CDD" id="cd01029">
    <property type="entry name" value="TOPRIM_primases"/>
    <property type="match status" value="1"/>
</dbReference>